<accession>A0A7H8QYI3</accession>
<name>A0A7H8QYI3_TALRU</name>
<dbReference type="RefSeq" id="XP_035344659.1">
    <property type="nucleotide sequence ID" value="XM_035488766.1"/>
</dbReference>
<dbReference type="InterPro" id="IPR018606">
    <property type="entry name" value="Arb1"/>
</dbReference>
<reference evidence="3" key="1">
    <citation type="submission" date="2020-06" db="EMBL/GenBank/DDBJ databases">
        <title>A chromosome-scale genome assembly of Talaromyces rugulosus W13939.</title>
        <authorList>
            <person name="Wang B."/>
            <person name="Guo L."/>
            <person name="Ye K."/>
            <person name="Wang L."/>
        </authorList>
    </citation>
    <scope>NUCLEOTIDE SEQUENCE [LARGE SCALE GENOMIC DNA]</scope>
    <source>
        <strain evidence="3">W13939</strain>
    </source>
</reference>
<dbReference type="Pfam" id="PF09692">
    <property type="entry name" value="Arb1"/>
    <property type="match status" value="1"/>
</dbReference>
<proteinExistence type="predicted"/>
<organism evidence="2 3">
    <name type="scientific">Talaromyces rugulosus</name>
    <name type="common">Penicillium rugulosum</name>
    <dbReference type="NCBI Taxonomy" id="121627"/>
    <lineage>
        <taxon>Eukaryota</taxon>
        <taxon>Fungi</taxon>
        <taxon>Dikarya</taxon>
        <taxon>Ascomycota</taxon>
        <taxon>Pezizomycotina</taxon>
        <taxon>Eurotiomycetes</taxon>
        <taxon>Eurotiomycetidae</taxon>
        <taxon>Eurotiales</taxon>
        <taxon>Trichocomaceae</taxon>
        <taxon>Talaromyces</taxon>
        <taxon>Talaromyces sect. Islandici</taxon>
    </lineage>
</organism>
<dbReference type="GeneID" id="55993102"/>
<feature type="compositionally biased region" description="Basic and acidic residues" evidence="1">
    <location>
        <begin position="1"/>
        <end position="15"/>
    </location>
</feature>
<feature type="compositionally biased region" description="Basic residues" evidence="1">
    <location>
        <begin position="32"/>
        <end position="48"/>
    </location>
</feature>
<feature type="region of interest" description="Disordered" evidence="1">
    <location>
        <begin position="1"/>
        <end position="58"/>
    </location>
</feature>
<dbReference type="GO" id="GO:0031047">
    <property type="term" value="P:regulatory ncRNA-mediated gene silencing"/>
    <property type="evidence" value="ECO:0007669"/>
    <property type="project" value="InterPro"/>
</dbReference>
<dbReference type="AlphaFoldDB" id="A0A7H8QYI3"/>
<dbReference type="KEGG" id="trg:TRUGW13939_05605"/>
<dbReference type="GO" id="GO:0033167">
    <property type="term" value="C:ARC complex"/>
    <property type="evidence" value="ECO:0007669"/>
    <property type="project" value="InterPro"/>
</dbReference>
<gene>
    <name evidence="2" type="ORF">TRUGW13939_05605</name>
</gene>
<keyword evidence="3" id="KW-1185">Reference proteome</keyword>
<dbReference type="Proteomes" id="UP000509510">
    <property type="component" value="Chromosome III"/>
</dbReference>
<evidence type="ECO:0000313" key="2">
    <source>
        <dbReference type="EMBL" id="QKX58481.1"/>
    </source>
</evidence>
<protein>
    <recommendedName>
        <fullName evidence="4">Argonaute complex, subunit Arb1</fullName>
    </recommendedName>
</protein>
<evidence type="ECO:0000256" key="1">
    <source>
        <dbReference type="SAM" id="MobiDB-lite"/>
    </source>
</evidence>
<evidence type="ECO:0000313" key="3">
    <source>
        <dbReference type="Proteomes" id="UP000509510"/>
    </source>
</evidence>
<dbReference type="OrthoDB" id="435402at2759"/>
<evidence type="ECO:0008006" key="4">
    <source>
        <dbReference type="Google" id="ProtNLM"/>
    </source>
</evidence>
<sequence length="465" mass="53212">MEPPKEPTTDVKGLEENQLAAKEAPVQLTEKQKRKLAMKKKHKNKPKSKSAGQPKPTGFEEYFAEAPISPEEHYHELNIYGQDRPALFRLQDALSKYQRNRKLMTERMTIFVHYLRYGGVDVGAKMFGGISEREMREMDNEEITAARSQTDISVDKLKLKIDFELVVKGFLSSYFPDYMQPESLEEIKMATATIKNWLNYLLYRKVVPEYEDNIKSASRFCALADKQLWDNRCLLLAGPGDFNKACSFLYGGHYFDPEARKGPSGTWDQENQGSPRMSEEIAHKVMKFALVCTCTDEQSSSFTKTSQVSARPIEDIDGFEVTEILAVDEKVRDFYSLHAPDLNPVGKLRGKAWRIPNGVKVDLAPGEKLPDIDNLEFEFVVEETLLRHCYVGMKIDTTVWEMNFGMYFFDEIMAAYSSFYTILWNDLMAGWKEPRYVTKEGEKKKGEGEVDKTEAGAEESQDGDQ</sequence>
<feature type="compositionally biased region" description="Basic and acidic residues" evidence="1">
    <location>
        <begin position="440"/>
        <end position="455"/>
    </location>
</feature>
<dbReference type="EMBL" id="CP055900">
    <property type="protein sequence ID" value="QKX58481.1"/>
    <property type="molecule type" value="Genomic_DNA"/>
</dbReference>
<feature type="compositionally biased region" description="Acidic residues" evidence="1">
    <location>
        <begin position="456"/>
        <end position="465"/>
    </location>
</feature>
<feature type="region of interest" description="Disordered" evidence="1">
    <location>
        <begin position="440"/>
        <end position="465"/>
    </location>
</feature>